<comment type="caution">
    <text evidence="2">The sequence shown here is derived from an EMBL/GenBank/DDBJ whole genome shotgun (WGS) entry which is preliminary data.</text>
</comment>
<accession>A0A1C0Z138</accession>
<dbReference type="InterPro" id="IPR036890">
    <property type="entry name" value="HATPase_C_sf"/>
</dbReference>
<proteinExistence type="predicted"/>
<organism evidence="2 3">
    <name type="scientific">Caryophanon latum</name>
    <dbReference type="NCBI Taxonomy" id="33977"/>
    <lineage>
        <taxon>Bacteria</taxon>
        <taxon>Bacillati</taxon>
        <taxon>Bacillota</taxon>
        <taxon>Bacilli</taxon>
        <taxon>Bacillales</taxon>
        <taxon>Caryophanaceae</taxon>
        <taxon>Caryophanon</taxon>
    </lineage>
</organism>
<dbReference type="RefSeq" id="WP_066462077.1">
    <property type="nucleotide sequence ID" value="NZ_MATO01000012.1"/>
</dbReference>
<dbReference type="Pfam" id="PF13581">
    <property type="entry name" value="HATPase_c_2"/>
    <property type="match status" value="1"/>
</dbReference>
<evidence type="ECO:0000259" key="1">
    <source>
        <dbReference type="Pfam" id="PF13581"/>
    </source>
</evidence>
<gene>
    <name evidence="2" type="ORF">A6K76_00800</name>
</gene>
<dbReference type="InterPro" id="IPR003594">
    <property type="entry name" value="HATPase_dom"/>
</dbReference>
<protein>
    <recommendedName>
        <fullName evidence="1">Histidine kinase/HSP90-like ATPase domain-containing protein</fullName>
    </recommendedName>
</protein>
<feature type="domain" description="Histidine kinase/HSP90-like ATPase" evidence="1">
    <location>
        <begin position="35"/>
        <end position="123"/>
    </location>
</feature>
<evidence type="ECO:0000313" key="3">
    <source>
        <dbReference type="Proteomes" id="UP000093482"/>
    </source>
</evidence>
<dbReference type="SUPFAM" id="SSF55874">
    <property type="entry name" value="ATPase domain of HSP90 chaperone/DNA topoisomerase II/histidine kinase"/>
    <property type="match status" value="1"/>
</dbReference>
<name>A0A1C0Z138_9BACL</name>
<evidence type="ECO:0000313" key="2">
    <source>
        <dbReference type="EMBL" id="OCS93112.1"/>
    </source>
</evidence>
<keyword evidence="3" id="KW-1185">Reference proteome</keyword>
<dbReference type="AlphaFoldDB" id="A0A1C0Z138"/>
<dbReference type="Proteomes" id="UP000093482">
    <property type="component" value="Unassembled WGS sequence"/>
</dbReference>
<sequence length="140" mass="16407">MRIIVEIPPTQQGIRLIDEMMKDYIAIHSLPYERELCFVLHELVINAVEAMQKVEDPERQSIQVKIENIHGTIRMCVIDFADGIPEQEWQEVLTYEMDAMGESFDRGRGLFFVQHMVDQLWFEYIAPHQFLVGVTKKIVV</sequence>
<dbReference type="Gene3D" id="3.30.565.10">
    <property type="entry name" value="Histidine kinase-like ATPase, C-terminal domain"/>
    <property type="match status" value="1"/>
</dbReference>
<dbReference type="EMBL" id="MATO01000012">
    <property type="protein sequence ID" value="OCS93112.1"/>
    <property type="molecule type" value="Genomic_DNA"/>
</dbReference>
<reference evidence="2 3" key="1">
    <citation type="submission" date="2016-07" db="EMBL/GenBank/DDBJ databases">
        <title>Caryophanon latum genome sequencing.</title>
        <authorList>
            <person name="Verma A."/>
            <person name="Pal Y."/>
            <person name="Krishnamurthi S."/>
        </authorList>
    </citation>
    <scope>NUCLEOTIDE SEQUENCE [LARGE SCALE GENOMIC DNA]</scope>
    <source>
        <strain evidence="2 3">DSM 14151</strain>
    </source>
</reference>